<dbReference type="EMBL" id="QGKY02002305">
    <property type="protein sequence ID" value="KAF2533442.1"/>
    <property type="molecule type" value="Genomic_DNA"/>
</dbReference>
<dbReference type="AlphaFoldDB" id="A0A8S9FRV3"/>
<name>A0A8S9FRV3_BRACR</name>
<organism evidence="1">
    <name type="scientific">Brassica cretica</name>
    <name type="common">Mustard</name>
    <dbReference type="NCBI Taxonomy" id="69181"/>
    <lineage>
        <taxon>Eukaryota</taxon>
        <taxon>Viridiplantae</taxon>
        <taxon>Streptophyta</taxon>
        <taxon>Embryophyta</taxon>
        <taxon>Tracheophyta</taxon>
        <taxon>Spermatophyta</taxon>
        <taxon>Magnoliopsida</taxon>
        <taxon>eudicotyledons</taxon>
        <taxon>Gunneridae</taxon>
        <taxon>Pentapetalae</taxon>
        <taxon>rosids</taxon>
        <taxon>malvids</taxon>
        <taxon>Brassicales</taxon>
        <taxon>Brassicaceae</taxon>
        <taxon>Brassiceae</taxon>
        <taxon>Brassica</taxon>
    </lineage>
</organism>
<evidence type="ECO:0008006" key="2">
    <source>
        <dbReference type="Google" id="ProtNLM"/>
    </source>
</evidence>
<reference evidence="1" key="1">
    <citation type="submission" date="2019-12" db="EMBL/GenBank/DDBJ databases">
        <title>Genome sequencing and annotation of Brassica cretica.</title>
        <authorList>
            <person name="Studholme D.J."/>
            <person name="Sarris P.F."/>
        </authorList>
    </citation>
    <scope>NUCLEOTIDE SEQUENCE</scope>
    <source>
        <strain evidence="1">PFS-102/07</strain>
        <tissue evidence="1">Leaf</tissue>
    </source>
</reference>
<comment type="caution">
    <text evidence="1">The sequence shown here is derived from an EMBL/GenBank/DDBJ whole genome shotgun (WGS) entry which is preliminary data.</text>
</comment>
<sequence length="135" mass="15318">MLKIVKFMVRTQFTGVSDVRHLTFESLCLGRSSQSIAAGLLCFWDSLNFKKDSEFMGITVFFLDEKVNSVIHGFIPVGRANHYRPSLKAGSVVKVVCFEVATQKSFVLRCGWENPFCPGLWPHQRNNSSRYPSTH</sequence>
<accession>A0A8S9FRV3</accession>
<evidence type="ECO:0000313" key="1">
    <source>
        <dbReference type="EMBL" id="KAF2533442.1"/>
    </source>
</evidence>
<gene>
    <name evidence="1" type="ORF">F2Q70_00029426</name>
</gene>
<proteinExistence type="predicted"/>
<protein>
    <recommendedName>
        <fullName evidence="2">DUF223 domain-containing protein</fullName>
    </recommendedName>
</protein>